<evidence type="ECO:0000256" key="3">
    <source>
        <dbReference type="SAM" id="Phobius"/>
    </source>
</evidence>
<keyword evidence="3" id="KW-0472">Membrane</keyword>
<dbReference type="AlphaFoldDB" id="A0A1H3M3C5"/>
<gene>
    <name evidence="4" type="ORF">SAMN05216554_1257</name>
</gene>
<evidence type="ECO:0000256" key="2">
    <source>
        <dbReference type="SAM" id="MobiDB-lite"/>
    </source>
</evidence>
<feature type="coiled-coil region" evidence="1">
    <location>
        <begin position="73"/>
        <end position="100"/>
    </location>
</feature>
<sequence>MSNSYSVNGPDSHIRVPYYFPMGDFSLIPSLIVFAVVVVALIVGLSLLRRRARRRIAPEIGRAPARVEVSDLIRSANIQLVQMDDAIRDADEELQFAIAEFGPEATHEFADAIATAKTRASEAFALKQRLDDSVPDSEQRQRDWSKRILTLSDSAHALVTAQSRAFERRRRQETTAPDSLQRVRDDIATGRDRLPAASSLLETLGAEYAPEAVAPMAGRTEAAEHAFDEAERLVGAADSGLAAAPLTPVAGQVQAAEAAVRRGATLLDSIERMRDSLREAAGSRDEAVTAARALVAEAARLRDTIEDADAVARIVAASAAVDEVAHTAATRTPPHPAADLDALAAATARLDETLAVARTAQQRLDSARSALVGAVHIAESHIRTASDFIAARRGSVGTDARTRLAGAERELGLARLEADPVAALDGARRAATLATDADALARYDAGGSFHS</sequence>
<keyword evidence="3" id="KW-0812">Transmembrane</keyword>
<dbReference type="EMBL" id="FNPZ01000001">
    <property type="protein sequence ID" value="SDY71237.1"/>
    <property type="molecule type" value="Genomic_DNA"/>
</dbReference>
<organism evidence="4 5">
    <name type="scientific">Herbiconiux ginsengi</name>
    <dbReference type="NCBI Taxonomy" id="381665"/>
    <lineage>
        <taxon>Bacteria</taxon>
        <taxon>Bacillati</taxon>
        <taxon>Actinomycetota</taxon>
        <taxon>Actinomycetes</taxon>
        <taxon>Micrococcales</taxon>
        <taxon>Microbacteriaceae</taxon>
        <taxon>Herbiconiux</taxon>
    </lineage>
</organism>
<evidence type="ECO:0000256" key="1">
    <source>
        <dbReference type="SAM" id="Coils"/>
    </source>
</evidence>
<keyword evidence="1" id="KW-0175">Coiled coil</keyword>
<reference evidence="4 5" key="1">
    <citation type="submission" date="2016-10" db="EMBL/GenBank/DDBJ databases">
        <authorList>
            <person name="de Groot N.N."/>
        </authorList>
    </citation>
    <scope>NUCLEOTIDE SEQUENCE [LARGE SCALE GENOMIC DNA]</scope>
    <source>
        <strain evidence="4 5">CGMCC 4.3491</strain>
    </source>
</reference>
<keyword evidence="5" id="KW-1185">Reference proteome</keyword>
<keyword evidence="3" id="KW-1133">Transmembrane helix</keyword>
<accession>A0A1H3M3C5</accession>
<dbReference type="Proteomes" id="UP000198891">
    <property type="component" value="Unassembled WGS sequence"/>
</dbReference>
<dbReference type="STRING" id="381665.SAMN05216554_1257"/>
<protein>
    <submittedName>
        <fullName evidence="4">Uncharacterized protein</fullName>
    </submittedName>
</protein>
<proteinExistence type="predicted"/>
<feature type="transmembrane region" description="Helical" evidence="3">
    <location>
        <begin position="27"/>
        <end position="48"/>
    </location>
</feature>
<feature type="region of interest" description="Disordered" evidence="2">
    <location>
        <begin position="163"/>
        <end position="182"/>
    </location>
</feature>
<evidence type="ECO:0000313" key="5">
    <source>
        <dbReference type="Proteomes" id="UP000198891"/>
    </source>
</evidence>
<evidence type="ECO:0000313" key="4">
    <source>
        <dbReference type="EMBL" id="SDY71237.1"/>
    </source>
</evidence>
<name>A0A1H3M3C5_9MICO</name>